<comment type="caution">
    <text evidence="1">The sequence shown here is derived from an EMBL/GenBank/DDBJ whole genome shotgun (WGS) entry which is preliminary data.</text>
</comment>
<gene>
    <name evidence="1" type="ORF">Fmac_026384</name>
</gene>
<proteinExistence type="predicted"/>
<dbReference type="PANTHER" id="PTHR32108:SF9">
    <property type="entry name" value="REVERSE TRANSCRIPTASE RNASE H-LIKE DOMAIN-CONTAINING PROTEIN"/>
    <property type="match status" value="1"/>
</dbReference>
<keyword evidence="2" id="KW-1185">Reference proteome</keyword>
<sequence>MKITLLSLIMSFELHPQTLLKGLIRAYVTPSISQDKFKGIISHIVENNHLTFTDEEIPLGGTDHNKPLHIYVKYREYLIVKALVDNRHSLNDAMDPQCQSCTLNALPESQVCGE</sequence>
<dbReference type="Proteomes" id="UP001603857">
    <property type="component" value="Unassembled WGS sequence"/>
</dbReference>
<accession>A0ABD1LEQ2</accession>
<reference evidence="1 2" key="1">
    <citation type="submission" date="2024-08" db="EMBL/GenBank/DDBJ databases">
        <title>Insights into the chromosomal genome structure of Flemingia macrophylla.</title>
        <authorList>
            <person name="Ding Y."/>
            <person name="Zhao Y."/>
            <person name="Bi W."/>
            <person name="Wu M."/>
            <person name="Zhao G."/>
            <person name="Gong Y."/>
            <person name="Li W."/>
            <person name="Zhang P."/>
        </authorList>
    </citation>
    <scope>NUCLEOTIDE SEQUENCE [LARGE SCALE GENOMIC DNA]</scope>
    <source>
        <strain evidence="1">DYQJB</strain>
        <tissue evidence="1">Leaf</tissue>
    </source>
</reference>
<evidence type="ECO:0000313" key="1">
    <source>
        <dbReference type="EMBL" id="KAL2322005.1"/>
    </source>
</evidence>
<name>A0ABD1LEQ2_9FABA</name>
<dbReference type="PANTHER" id="PTHR32108">
    <property type="entry name" value="DNA-DIRECTED RNA POLYMERASE SUBUNIT ALPHA"/>
    <property type="match status" value="1"/>
</dbReference>
<dbReference type="EMBL" id="JBGMDY010000009">
    <property type="protein sequence ID" value="KAL2322005.1"/>
    <property type="molecule type" value="Genomic_DNA"/>
</dbReference>
<protein>
    <submittedName>
        <fullName evidence="1">Uncharacterized protein</fullName>
    </submittedName>
</protein>
<dbReference type="AlphaFoldDB" id="A0ABD1LEQ2"/>
<organism evidence="1 2">
    <name type="scientific">Flemingia macrophylla</name>
    <dbReference type="NCBI Taxonomy" id="520843"/>
    <lineage>
        <taxon>Eukaryota</taxon>
        <taxon>Viridiplantae</taxon>
        <taxon>Streptophyta</taxon>
        <taxon>Embryophyta</taxon>
        <taxon>Tracheophyta</taxon>
        <taxon>Spermatophyta</taxon>
        <taxon>Magnoliopsida</taxon>
        <taxon>eudicotyledons</taxon>
        <taxon>Gunneridae</taxon>
        <taxon>Pentapetalae</taxon>
        <taxon>rosids</taxon>
        <taxon>fabids</taxon>
        <taxon>Fabales</taxon>
        <taxon>Fabaceae</taxon>
        <taxon>Papilionoideae</taxon>
        <taxon>50 kb inversion clade</taxon>
        <taxon>NPAAA clade</taxon>
        <taxon>indigoferoid/millettioid clade</taxon>
        <taxon>Phaseoleae</taxon>
        <taxon>Flemingia</taxon>
    </lineage>
</organism>
<evidence type="ECO:0000313" key="2">
    <source>
        <dbReference type="Proteomes" id="UP001603857"/>
    </source>
</evidence>